<dbReference type="Gene3D" id="1.10.10.10">
    <property type="entry name" value="Winged helix-like DNA-binding domain superfamily/Winged helix DNA-binding domain"/>
    <property type="match status" value="1"/>
</dbReference>
<gene>
    <name evidence="8" type="ORF">Acy02nite_41820</name>
</gene>
<evidence type="ECO:0000259" key="7">
    <source>
        <dbReference type="Pfam" id="PF01035"/>
    </source>
</evidence>
<dbReference type="AlphaFoldDB" id="A0A919IJK7"/>
<dbReference type="SUPFAM" id="SSF46767">
    <property type="entry name" value="Methylated DNA-protein cysteine methyltransferase, C-terminal domain"/>
    <property type="match status" value="1"/>
</dbReference>
<dbReference type="PANTHER" id="PTHR10815">
    <property type="entry name" value="METHYLATED-DNA--PROTEIN-CYSTEINE METHYLTRANSFERASE"/>
    <property type="match status" value="1"/>
</dbReference>
<keyword evidence="9" id="KW-1185">Reference proteome</keyword>
<comment type="caution">
    <text evidence="8">The sequence shown here is derived from an EMBL/GenBank/DDBJ whole genome shotgun (WGS) entry which is preliminary data.</text>
</comment>
<evidence type="ECO:0000313" key="8">
    <source>
        <dbReference type="EMBL" id="GID66301.1"/>
    </source>
</evidence>
<evidence type="ECO:0000313" key="9">
    <source>
        <dbReference type="Proteomes" id="UP000619479"/>
    </source>
</evidence>
<dbReference type="NCBIfam" id="TIGR00589">
    <property type="entry name" value="ogt"/>
    <property type="match status" value="1"/>
</dbReference>
<dbReference type="CDD" id="cd06445">
    <property type="entry name" value="ATase"/>
    <property type="match status" value="1"/>
</dbReference>
<dbReference type="GO" id="GO:0003908">
    <property type="term" value="F:methylated-DNA-[protein]-cysteine S-methyltransferase activity"/>
    <property type="evidence" value="ECO:0007669"/>
    <property type="project" value="UniProtKB-EC"/>
</dbReference>
<comment type="catalytic activity">
    <reaction evidence="1">
        <text>a 4-O-methyl-thymidine in DNA + L-cysteinyl-[protein] = a thymidine in DNA + S-methyl-L-cysteinyl-[protein]</text>
        <dbReference type="Rhea" id="RHEA:53428"/>
        <dbReference type="Rhea" id="RHEA-COMP:10131"/>
        <dbReference type="Rhea" id="RHEA-COMP:10132"/>
        <dbReference type="Rhea" id="RHEA-COMP:13555"/>
        <dbReference type="Rhea" id="RHEA-COMP:13556"/>
        <dbReference type="ChEBI" id="CHEBI:29950"/>
        <dbReference type="ChEBI" id="CHEBI:82612"/>
        <dbReference type="ChEBI" id="CHEBI:137386"/>
        <dbReference type="ChEBI" id="CHEBI:137387"/>
        <dbReference type="EC" id="2.1.1.63"/>
    </reaction>
</comment>
<dbReference type="Pfam" id="PF01035">
    <property type="entry name" value="DNA_binding_1"/>
    <property type="match status" value="1"/>
</dbReference>
<reference evidence="8" key="1">
    <citation type="submission" date="2021-01" db="EMBL/GenBank/DDBJ databases">
        <title>Whole genome shotgun sequence of Actinoplanes cyaneus NBRC 14990.</title>
        <authorList>
            <person name="Komaki H."/>
            <person name="Tamura T."/>
        </authorList>
    </citation>
    <scope>NUCLEOTIDE SEQUENCE</scope>
    <source>
        <strain evidence="8">NBRC 14990</strain>
    </source>
</reference>
<sequence length="169" mass="18027">MLRHSTMETPAGPFTLVVAESGAVRASGFTTDLPGLLRLIHPRLLEDWIPADDVGPAQAAVRAYFAGDLTALDAVAVEQHSGGEFMAHAWQVMRDIKPGDPVTYSHYAGLAGRPAAIRAAAAACARNAVALIVPCHRVLRLDGSLGGYRWGLPVKSWLLEHESPDRGTP</sequence>
<accession>A0A919IJK7</accession>
<comment type="catalytic activity">
    <reaction evidence="6">
        <text>a 6-O-methyl-2'-deoxyguanosine in DNA + L-cysteinyl-[protein] = S-methyl-L-cysteinyl-[protein] + a 2'-deoxyguanosine in DNA</text>
        <dbReference type="Rhea" id="RHEA:24000"/>
        <dbReference type="Rhea" id="RHEA-COMP:10131"/>
        <dbReference type="Rhea" id="RHEA-COMP:10132"/>
        <dbReference type="Rhea" id="RHEA-COMP:11367"/>
        <dbReference type="Rhea" id="RHEA-COMP:11368"/>
        <dbReference type="ChEBI" id="CHEBI:29950"/>
        <dbReference type="ChEBI" id="CHEBI:82612"/>
        <dbReference type="ChEBI" id="CHEBI:85445"/>
        <dbReference type="ChEBI" id="CHEBI:85448"/>
        <dbReference type="EC" id="2.1.1.63"/>
    </reaction>
</comment>
<name>A0A919IJK7_9ACTN</name>
<evidence type="ECO:0000256" key="5">
    <source>
        <dbReference type="ARBA" id="ARBA00023204"/>
    </source>
</evidence>
<dbReference type="GO" id="GO:0006281">
    <property type="term" value="P:DNA repair"/>
    <property type="evidence" value="ECO:0007669"/>
    <property type="project" value="UniProtKB-KW"/>
</dbReference>
<evidence type="ECO:0000256" key="1">
    <source>
        <dbReference type="ARBA" id="ARBA00001286"/>
    </source>
</evidence>
<dbReference type="Proteomes" id="UP000619479">
    <property type="component" value="Unassembled WGS sequence"/>
</dbReference>
<keyword evidence="3" id="KW-0808">Transferase</keyword>
<dbReference type="InterPro" id="IPR036217">
    <property type="entry name" value="MethylDNA_cys_MeTrfase_DNAb"/>
</dbReference>
<dbReference type="InterPro" id="IPR036388">
    <property type="entry name" value="WH-like_DNA-bd_sf"/>
</dbReference>
<dbReference type="EMBL" id="BOMH01000031">
    <property type="protein sequence ID" value="GID66301.1"/>
    <property type="molecule type" value="Genomic_DNA"/>
</dbReference>
<dbReference type="InterPro" id="IPR001497">
    <property type="entry name" value="MethylDNA_cys_MeTrfase_AS"/>
</dbReference>
<protein>
    <submittedName>
        <fullName evidence="8">Methylated-DNA:protein-cysteine methyltransferase</fullName>
    </submittedName>
</protein>
<dbReference type="GO" id="GO:0032259">
    <property type="term" value="P:methylation"/>
    <property type="evidence" value="ECO:0007669"/>
    <property type="project" value="UniProtKB-KW"/>
</dbReference>
<dbReference type="PANTHER" id="PTHR10815:SF13">
    <property type="entry name" value="METHYLATED-DNA--PROTEIN-CYSTEINE METHYLTRANSFERASE"/>
    <property type="match status" value="1"/>
</dbReference>
<keyword evidence="2 8" id="KW-0489">Methyltransferase</keyword>
<proteinExistence type="predicted"/>
<feature type="domain" description="Methylated-DNA-[protein]-cysteine S-methyltransferase DNA binding" evidence="7">
    <location>
        <begin position="84"/>
        <end position="163"/>
    </location>
</feature>
<evidence type="ECO:0000256" key="6">
    <source>
        <dbReference type="ARBA" id="ARBA00049348"/>
    </source>
</evidence>
<keyword evidence="5" id="KW-0234">DNA repair</keyword>
<evidence type="ECO:0000256" key="3">
    <source>
        <dbReference type="ARBA" id="ARBA00022679"/>
    </source>
</evidence>
<evidence type="ECO:0000256" key="4">
    <source>
        <dbReference type="ARBA" id="ARBA00022763"/>
    </source>
</evidence>
<dbReference type="InterPro" id="IPR014048">
    <property type="entry name" value="MethylDNA_cys_MeTrfase_DNA-bd"/>
</dbReference>
<dbReference type="PROSITE" id="PS00374">
    <property type="entry name" value="MGMT"/>
    <property type="match status" value="1"/>
</dbReference>
<evidence type="ECO:0000256" key="2">
    <source>
        <dbReference type="ARBA" id="ARBA00022603"/>
    </source>
</evidence>
<organism evidence="8 9">
    <name type="scientific">Actinoplanes cyaneus</name>
    <dbReference type="NCBI Taxonomy" id="52696"/>
    <lineage>
        <taxon>Bacteria</taxon>
        <taxon>Bacillati</taxon>
        <taxon>Actinomycetota</taxon>
        <taxon>Actinomycetes</taxon>
        <taxon>Micromonosporales</taxon>
        <taxon>Micromonosporaceae</taxon>
        <taxon>Actinoplanes</taxon>
    </lineage>
</organism>
<keyword evidence="4" id="KW-0227">DNA damage</keyword>